<evidence type="ECO:0000256" key="10">
    <source>
        <dbReference type="ARBA" id="ARBA00022723"/>
    </source>
</evidence>
<keyword evidence="8" id="KW-0963">Cytoplasm</keyword>
<dbReference type="GO" id="GO:0000103">
    <property type="term" value="P:sulfate assimilation"/>
    <property type="evidence" value="ECO:0007669"/>
    <property type="project" value="UniProtKB-ARBA"/>
</dbReference>
<keyword evidence="10" id="KW-0479">Metal-binding</keyword>
<dbReference type="InterPro" id="IPR009014">
    <property type="entry name" value="Transketo_C/PFOR_II"/>
</dbReference>
<proteinExistence type="inferred from homology"/>
<dbReference type="PRINTS" id="PR00369">
    <property type="entry name" value="FLAVODOXIN"/>
</dbReference>
<comment type="subunit">
    <text evidence="17">Alpha(2)-beta(2). The alpha component is a flavoprotein, the beta component is a hemoprotein.</text>
</comment>
<dbReference type="Gene3D" id="3.40.50.970">
    <property type="match status" value="2"/>
</dbReference>
<evidence type="ECO:0000259" key="19">
    <source>
        <dbReference type="PROSITE" id="PS50902"/>
    </source>
</evidence>
<evidence type="ECO:0000256" key="6">
    <source>
        <dbReference type="ARBA" id="ARBA00012604"/>
    </source>
</evidence>
<dbReference type="InterPro" id="IPR006066">
    <property type="entry name" value="NO2/SO3_Rdtase_FeS/sirohaem_BS"/>
</dbReference>
<comment type="catalytic activity">
    <reaction evidence="15">
        <text>hydrogen sulfide + 3 NADP(+) + 3 H2O = sulfite + 3 NADPH + 4 H(+)</text>
        <dbReference type="Rhea" id="RHEA:13801"/>
        <dbReference type="ChEBI" id="CHEBI:15377"/>
        <dbReference type="ChEBI" id="CHEBI:15378"/>
        <dbReference type="ChEBI" id="CHEBI:17359"/>
        <dbReference type="ChEBI" id="CHEBI:29919"/>
        <dbReference type="ChEBI" id="CHEBI:57783"/>
        <dbReference type="ChEBI" id="CHEBI:58349"/>
        <dbReference type="EC" id="1.8.1.2"/>
    </reaction>
</comment>
<dbReference type="InterPro" id="IPR029039">
    <property type="entry name" value="Flavoprotein-like_sf"/>
</dbReference>
<evidence type="ECO:0000256" key="18">
    <source>
        <dbReference type="ARBA" id="ARBA00067595"/>
    </source>
</evidence>
<comment type="similarity">
    <text evidence="5">Belongs to the nitrite and sulfite reductase 4Fe-4S domain family.</text>
</comment>
<evidence type="ECO:0000256" key="17">
    <source>
        <dbReference type="ARBA" id="ARBA00063391"/>
    </source>
</evidence>
<evidence type="ECO:0000256" key="12">
    <source>
        <dbReference type="ARBA" id="ARBA00023002"/>
    </source>
</evidence>
<dbReference type="Proteomes" id="UP000005220">
    <property type="component" value="Chromosome 5"/>
</dbReference>
<dbReference type="Gene3D" id="3.40.50.360">
    <property type="match status" value="1"/>
</dbReference>
<dbReference type="SUPFAM" id="SSF55124">
    <property type="entry name" value="Nitrite/Sulfite reductase N-terminal domain-like"/>
    <property type="match status" value="2"/>
</dbReference>
<dbReference type="FunCoup" id="H2AW39">
    <property type="interactions" value="62"/>
</dbReference>
<dbReference type="InterPro" id="IPR005117">
    <property type="entry name" value="NiRdtase/SiRdtase_haem-b_fer"/>
</dbReference>
<comment type="cofactor">
    <cofactor evidence="2">
        <name>[4Fe-4S] cluster</name>
        <dbReference type="ChEBI" id="CHEBI:49883"/>
    </cofactor>
</comment>
<dbReference type="NCBIfam" id="NF010029">
    <property type="entry name" value="PRK13504.1"/>
    <property type="match status" value="1"/>
</dbReference>
<evidence type="ECO:0000313" key="21">
    <source>
        <dbReference type="Proteomes" id="UP000005220"/>
    </source>
</evidence>
<dbReference type="HOGENOM" id="CLU_001975_2_1_1"/>
<dbReference type="Gene3D" id="3.90.480.20">
    <property type="match status" value="1"/>
</dbReference>
<dbReference type="Pfam" id="PF01077">
    <property type="entry name" value="NIR_SIR"/>
    <property type="match status" value="1"/>
</dbReference>
<dbReference type="InterPro" id="IPR036136">
    <property type="entry name" value="Nit/Sulf_reduc_fer-like_dom_sf"/>
</dbReference>
<dbReference type="GO" id="GO:0046872">
    <property type="term" value="F:metal ion binding"/>
    <property type="evidence" value="ECO:0007669"/>
    <property type="project" value="UniProtKB-KW"/>
</dbReference>
<keyword evidence="21" id="KW-1185">Reference proteome</keyword>
<keyword evidence="11" id="KW-0521">NADP</keyword>
<dbReference type="GO" id="GO:0009337">
    <property type="term" value="C:sulfite reductase complex (NADPH)"/>
    <property type="evidence" value="ECO:0007669"/>
    <property type="project" value="TreeGrafter"/>
</dbReference>
<evidence type="ECO:0000256" key="1">
    <source>
        <dbReference type="ARBA" id="ARBA00001929"/>
    </source>
</evidence>
<accession>H2AW39</accession>
<dbReference type="GeneID" id="13884036"/>
<dbReference type="FunFam" id="3.40.50.970:FF:000051">
    <property type="entry name" value="Sulfite reductase beta subunit"/>
    <property type="match status" value="1"/>
</dbReference>
<evidence type="ECO:0000256" key="13">
    <source>
        <dbReference type="ARBA" id="ARBA00023004"/>
    </source>
</evidence>
<evidence type="ECO:0000256" key="8">
    <source>
        <dbReference type="ARBA" id="ARBA00022490"/>
    </source>
</evidence>
<evidence type="ECO:0000256" key="16">
    <source>
        <dbReference type="ARBA" id="ARBA00057613"/>
    </source>
</evidence>
<dbReference type="Pfam" id="PF00258">
    <property type="entry name" value="Flavodoxin_1"/>
    <property type="match status" value="1"/>
</dbReference>
<comment type="function">
    <text evidence="16">Catalyzes the reduction of sulfite to sulfide, one of several activities required for the biosynthesis of L-cysteine from sulfate.</text>
</comment>
<dbReference type="FunFam" id="3.40.50.360:FF:000016">
    <property type="entry name" value="Sulfite reductase subunit beta"/>
    <property type="match status" value="1"/>
</dbReference>
<dbReference type="GO" id="GO:0020037">
    <property type="term" value="F:heme binding"/>
    <property type="evidence" value="ECO:0007669"/>
    <property type="project" value="InterPro"/>
</dbReference>
<dbReference type="RefSeq" id="XP_003957724.1">
    <property type="nucleotide sequence ID" value="XM_003957675.1"/>
</dbReference>
<dbReference type="FunFam" id="3.30.413.10:FF:000003">
    <property type="entry name" value="Sulfite reductase [NADPH] hemoprotein beta-component"/>
    <property type="match status" value="1"/>
</dbReference>
<dbReference type="InterPro" id="IPR006067">
    <property type="entry name" value="NO2/SO3_Rdtase_4Fe4S_dom"/>
</dbReference>
<evidence type="ECO:0000256" key="11">
    <source>
        <dbReference type="ARBA" id="ARBA00022857"/>
    </source>
</evidence>
<keyword evidence="12" id="KW-0560">Oxidoreductase</keyword>
<dbReference type="SUPFAM" id="SSF52518">
    <property type="entry name" value="Thiamin diphosphate-binding fold (THDP-binding)"/>
    <property type="match status" value="1"/>
</dbReference>
<name>H2AW39_KAZAF</name>
<evidence type="ECO:0000256" key="15">
    <source>
        <dbReference type="ARBA" id="ARBA00052219"/>
    </source>
</evidence>
<evidence type="ECO:0000256" key="4">
    <source>
        <dbReference type="ARBA" id="ARBA00004774"/>
    </source>
</evidence>
<dbReference type="InParanoid" id="H2AW39"/>
<dbReference type="GO" id="GO:0050311">
    <property type="term" value="F:sulfite reductase (ferredoxin) activity"/>
    <property type="evidence" value="ECO:0007669"/>
    <property type="project" value="TreeGrafter"/>
</dbReference>
<evidence type="ECO:0000256" key="3">
    <source>
        <dbReference type="ARBA" id="ARBA00004496"/>
    </source>
</evidence>
<dbReference type="Gene3D" id="3.30.413.10">
    <property type="entry name" value="Sulfite Reductase Hemoprotein, domain 1"/>
    <property type="match status" value="2"/>
</dbReference>
<evidence type="ECO:0000256" key="5">
    <source>
        <dbReference type="ARBA" id="ARBA00010429"/>
    </source>
</evidence>
<evidence type="ECO:0000256" key="14">
    <source>
        <dbReference type="ARBA" id="ARBA00023014"/>
    </source>
</evidence>
<dbReference type="Pfam" id="PF03460">
    <property type="entry name" value="NIR_SIR_ferr"/>
    <property type="match status" value="2"/>
</dbReference>
<comment type="subcellular location">
    <subcellularLocation>
        <location evidence="3">Cytoplasm</location>
    </subcellularLocation>
</comment>
<dbReference type="GO" id="GO:0051539">
    <property type="term" value="F:4 iron, 4 sulfur cluster binding"/>
    <property type="evidence" value="ECO:0007669"/>
    <property type="project" value="UniProtKB-KW"/>
</dbReference>
<comment type="pathway">
    <text evidence="4">Sulfur metabolism; hydrogen sulfide biosynthesis; hydrogen sulfide from sulfite (NADPH route): step 1/1.</text>
</comment>
<dbReference type="InterPro" id="IPR008254">
    <property type="entry name" value="Flavodoxin/NO_synth"/>
</dbReference>
<dbReference type="PROSITE" id="PS50902">
    <property type="entry name" value="FLAVODOXIN_LIKE"/>
    <property type="match status" value="1"/>
</dbReference>
<dbReference type="PANTHER" id="PTHR11493">
    <property type="entry name" value="SULFITE REDUCTASE [NADPH] SUBUNIT BETA-RELATED"/>
    <property type="match status" value="1"/>
</dbReference>
<evidence type="ECO:0000256" key="9">
    <source>
        <dbReference type="ARBA" id="ARBA00022617"/>
    </source>
</evidence>
<dbReference type="GO" id="GO:0005737">
    <property type="term" value="C:cytoplasm"/>
    <property type="evidence" value="ECO:0007669"/>
    <property type="project" value="UniProtKB-SubCell"/>
</dbReference>
<dbReference type="PROSITE" id="PS00365">
    <property type="entry name" value="NIR_SIR"/>
    <property type="match status" value="1"/>
</dbReference>
<comment type="cofactor">
    <cofactor evidence="1">
        <name>siroheme</name>
        <dbReference type="ChEBI" id="CHEBI:60052"/>
    </cofactor>
</comment>
<dbReference type="EC" id="1.8.1.2" evidence="6"/>
<dbReference type="OrthoDB" id="1688044at2759"/>
<evidence type="ECO:0000313" key="20">
    <source>
        <dbReference type="EMBL" id="CCF58589.1"/>
    </source>
</evidence>
<dbReference type="InterPro" id="IPR045169">
    <property type="entry name" value="NO2/SO3_Rdtase_4Fe4S_prot"/>
</dbReference>
<evidence type="ECO:0000256" key="2">
    <source>
        <dbReference type="ARBA" id="ARBA00001966"/>
    </source>
</evidence>
<keyword evidence="7" id="KW-0004">4Fe-4S</keyword>
<dbReference type="eggNOG" id="KOG0560">
    <property type="taxonomic scope" value="Eukaryota"/>
</dbReference>
<dbReference type="InterPro" id="IPR001094">
    <property type="entry name" value="Flavdoxin-like"/>
</dbReference>
<dbReference type="GO" id="GO:0004783">
    <property type="term" value="F:sulfite reductase (NADPH) activity"/>
    <property type="evidence" value="ECO:0007669"/>
    <property type="project" value="UniProtKB-EC"/>
</dbReference>
<reference evidence="20 21" key="1">
    <citation type="journal article" date="2011" name="Proc. Natl. Acad. Sci. U.S.A.">
        <title>Evolutionary erosion of yeast sex chromosomes by mating-type switching accidents.</title>
        <authorList>
            <person name="Gordon J.L."/>
            <person name="Armisen D."/>
            <person name="Proux-Wera E."/>
            <person name="Oheigeartaigh S.S."/>
            <person name="Byrne K.P."/>
            <person name="Wolfe K.H."/>
        </authorList>
    </citation>
    <scope>NUCLEOTIDE SEQUENCE [LARGE SCALE GENOMIC DNA]</scope>
    <source>
        <strain evidence="21">ATCC 22294 / BCRC 22015 / CBS 2517 / CECT 1963 / NBRC 1671 / NRRL Y-8276</strain>
    </source>
</reference>
<dbReference type="EMBL" id="HE650825">
    <property type="protein sequence ID" value="CCF58589.1"/>
    <property type="molecule type" value="Genomic_DNA"/>
</dbReference>
<dbReference type="KEGG" id="kaf:KAFR_0E04390"/>
<dbReference type="InterPro" id="IPR045854">
    <property type="entry name" value="NO2/SO3_Rdtase_4Fe4S_sf"/>
</dbReference>
<feature type="domain" description="Flavodoxin-like" evidence="19">
    <location>
        <begin position="672"/>
        <end position="821"/>
    </location>
</feature>
<dbReference type="SUPFAM" id="SSF52218">
    <property type="entry name" value="Flavoproteins"/>
    <property type="match status" value="1"/>
</dbReference>
<keyword evidence="13" id="KW-0408">Iron</keyword>
<evidence type="ECO:0000256" key="7">
    <source>
        <dbReference type="ARBA" id="ARBA00022485"/>
    </source>
</evidence>
<keyword evidence="14" id="KW-0411">Iron-sulfur</keyword>
<keyword evidence="9" id="KW-0349">Heme</keyword>
<organism evidence="20 21">
    <name type="scientific">Kazachstania africana (strain ATCC 22294 / BCRC 22015 / CBS 2517 / CECT 1963 / NBRC 1671 / NRRL Y-8276)</name>
    <name type="common">Yeast</name>
    <name type="synonym">Kluyveromyces africanus</name>
    <dbReference type="NCBI Taxonomy" id="1071382"/>
    <lineage>
        <taxon>Eukaryota</taxon>
        <taxon>Fungi</taxon>
        <taxon>Dikarya</taxon>
        <taxon>Ascomycota</taxon>
        <taxon>Saccharomycotina</taxon>
        <taxon>Saccharomycetes</taxon>
        <taxon>Saccharomycetales</taxon>
        <taxon>Saccharomycetaceae</taxon>
        <taxon>Kazachstania</taxon>
    </lineage>
</organism>
<dbReference type="PANTHER" id="PTHR11493:SF47">
    <property type="entry name" value="SULFITE REDUCTASE [NADPH] SUBUNIT BETA"/>
    <property type="match status" value="1"/>
</dbReference>
<dbReference type="PRINTS" id="PR00397">
    <property type="entry name" value="SIROHAEM"/>
</dbReference>
<dbReference type="SUPFAM" id="SSF56014">
    <property type="entry name" value="Nitrite and sulphite reductase 4Fe-4S domain-like"/>
    <property type="match status" value="2"/>
</dbReference>
<sequence length="1431" mass="160140">MTFTQLSILEILAQFAQNTKIFYTAPSKAKGSSRLDDLIGVEAVRLLSQHDPFGTISSAISADALSSIFTEQTTLLRSLPQLYNLKGHPVVITVDLHVRDYSVIPALKDFNYITLVSSSAPTLLKHAQLANKLAISTKSPVFHFVDLANISDTFEGPEIEIQDTDIPEEPVDIETILSSDEHFSVVSDAATATAPDVALINLSPYGNDFSSQLPHNSILIDINIYRPWNFDQLLTLIPPSVNKIAIVQGSCRKSETKGFEPLLLDFFTDFNKIVERKIDQVVVCNVGTLSSTQDALEIIINNVTKPSPETDLYLGKQIEHEEYSDVWSSSIENVLHLESAYIKVLQQLFSSNLQVLNEYNSETVNGNSPEFGYGLFLHEQKAREELVGIVKSCLDVSLFHTENANRLVELLSEWLALSDEPLDESELNAANEVADELYKILETNQDSQAALNILNVAPSAQHFEFKSSWLVGSDAWSFDLGNSGVHQVLSSKKNINMLLIDSEPHDVRRQSHERKKDVGLYAMNFHHVYVASVAVYSSYTQMLAAFIEASRFNGPSIVLAYLPYHNENDTPLEVLKETKNAVESGYWPLYRFDPSKDDIDGEESFQLDSSVLKKELQSFLDRENKLTLLTRRNPRISRTLATSASDAITRKQEKRAKAAFDELLEGLSGPPVHIYYASDGGNASGLAAQLGNRASARGLKATVLSMDDIIVEELAGEENVVFITSTAGQGEFPQDGKSFWDEIRNSSDLDFSTLKFAVFGLGDSEYWPRKEDARYYNKPCKDLYARLEFLTAIPLVPLGLGDDQDADGYQTGYAVWEAQLWEALGVSNVEVGEEPKEFTSEDVKSASNFLRGTLASELVNESTGTIHPHDVQLAKFHGMYMQDDRDVRESRKAQGLEPLYAFMARVRTPHGTATPEQYIRMDNLSDETGNGTIKITNRATFQLHGVLKKNIKHTIRSMNSMFMDTLAGSGDVNRDIMISAIPKNSKVHKQLVDFATKASEYFLPKTTAYHEIWLKGVDDRDEPLWPETFANRKGGPRKKKTLVGGNTLVDVEPIYGPAYLPRKFKINITVPPYNDVDVWSSDVGLMTVVDPETQIIQGFNMLAGGGMGTTHNNKKTYPKIGKLLGFVKIEDVIPAIEAIVIFQRDHGDRKDRKHARLRYTIDEIGFHVFKAEIERMWGKTFLPSVPFQINSNIDYFGWVKDENGLNHFTAYIENGRVTNTADLPQKTGLRKVAEYMQETNSGNFTLTGNQHIIVSNIEDHHLEPIKNILNRYKLDNLDLSGLRLSSSSCVGLPTCGLGFAESERFFPIIVTEIESVLEEYGLRHDSIVLRITGCANGCARPWLAEIALVGKAPNTYNIMLGGGYYGQRLNKLYRASVKDDKIVDILRPLFKKWALEREENEKFGDFLVRSKVIQPTIDGRDFHDNIAIDAY</sequence>
<gene>
    <name evidence="20" type="primary">KAFR0E04390</name>
    <name evidence="20" type="ORF">KAFR_0E04390</name>
</gene>
<dbReference type="STRING" id="1071382.H2AW39"/>
<protein>
    <recommendedName>
        <fullName evidence="18">Sulfite reductase [NADPH] subunit beta</fullName>
        <ecNumber evidence="6">1.8.1.2</ecNumber>
    </recommendedName>
</protein>
<dbReference type="GO" id="GO:0010181">
    <property type="term" value="F:FMN binding"/>
    <property type="evidence" value="ECO:0007669"/>
    <property type="project" value="InterPro"/>
</dbReference>
<dbReference type="InterPro" id="IPR029061">
    <property type="entry name" value="THDP-binding"/>
</dbReference>
<dbReference type="Gene3D" id="3.40.50.920">
    <property type="match status" value="1"/>
</dbReference>